<organism evidence="2 3">
    <name type="scientific">Phlyctema vagabunda</name>
    <dbReference type="NCBI Taxonomy" id="108571"/>
    <lineage>
        <taxon>Eukaryota</taxon>
        <taxon>Fungi</taxon>
        <taxon>Dikarya</taxon>
        <taxon>Ascomycota</taxon>
        <taxon>Pezizomycotina</taxon>
        <taxon>Leotiomycetes</taxon>
        <taxon>Helotiales</taxon>
        <taxon>Dermateaceae</taxon>
        <taxon>Phlyctema</taxon>
    </lineage>
</organism>
<reference evidence="2 3" key="1">
    <citation type="submission" date="2024-06" db="EMBL/GenBank/DDBJ databases">
        <title>Complete genome of Phlyctema vagabunda strain 19-DSS-EL-015.</title>
        <authorList>
            <person name="Fiorenzani C."/>
        </authorList>
    </citation>
    <scope>NUCLEOTIDE SEQUENCE [LARGE SCALE GENOMIC DNA]</scope>
    <source>
        <strain evidence="2 3">19-DSS-EL-015</strain>
    </source>
</reference>
<dbReference type="PANTHER" id="PTHR35041">
    <property type="entry name" value="MEDIATOR OF RNA POLYMERASE II TRANSCRIPTION SUBUNIT 1"/>
    <property type="match status" value="1"/>
</dbReference>
<proteinExistence type="predicted"/>
<protein>
    <submittedName>
        <fullName evidence="2">Uncharacterized protein</fullName>
    </submittedName>
</protein>
<keyword evidence="3" id="KW-1185">Reference proteome</keyword>
<dbReference type="Proteomes" id="UP001629113">
    <property type="component" value="Unassembled WGS sequence"/>
</dbReference>
<feature type="transmembrane region" description="Helical" evidence="1">
    <location>
        <begin position="38"/>
        <end position="65"/>
    </location>
</feature>
<keyword evidence="1" id="KW-0812">Transmembrane</keyword>
<evidence type="ECO:0000313" key="2">
    <source>
        <dbReference type="EMBL" id="KAL3418042.1"/>
    </source>
</evidence>
<feature type="transmembrane region" description="Helical" evidence="1">
    <location>
        <begin position="99"/>
        <end position="118"/>
    </location>
</feature>
<feature type="transmembrane region" description="Helical" evidence="1">
    <location>
        <begin position="497"/>
        <end position="519"/>
    </location>
</feature>
<sequence length="601" mass="64827">MLISFVLAACSAIGHHFFYYSLQGRRTNQGGLSQNENIYLGTTFAFFTKAFLSAAVCAAYTQVLWHTLIRRKLRVDHIDALSVLALSPTAFDDIRLLKFPLLVLLAVVAWCVSIVSIFPPGTLSVAIQIVDNSTSISVPSLDFTLPLVQINSSRSLGHSGVNINSSDLLSYQVPAPPRQVASALSTVTALTGEIPRIPNLSTNTSYSSGFFAPALQCSTSEIMRERVYCSGDENLFYVSFLTYPQDSGSSFGDFFDLDDSLPLGSDGNISCNSITSYRNTVFGVEPPRLHVLLRTSTHYGDDASDTRWGWNATTCQLVNATYAIDVEISDSVQKINATLSEYTPLKLVTEYIPGFNTSDSDMTGPTGNKIYNYLAMIALMGQVTLGTLTSSSDATNLLITDGGVQDLTVAPVPSIFSTRLSTSPEIQAFKEDVSILSSLSHATTFVSTATSPPIARQLEDLFMNLTLAMLTNPETSSNATVQLKHWYPVNIYVYSAWHLWLSYGIGLLITAVVIVLGYAATSSNGASYSTTFSTYLRTTPWSQLEGKLSGSVDDGADPVPENIGHAKIMLGHDHAAVSGIEMVDGSQGLKTSSKRGLLGGQ</sequence>
<evidence type="ECO:0000313" key="3">
    <source>
        <dbReference type="Proteomes" id="UP001629113"/>
    </source>
</evidence>
<gene>
    <name evidence="2" type="ORF">PVAG01_11053</name>
</gene>
<accession>A0ABR4P4C8</accession>
<dbReference type="EMBL" id="JBFCZG010000010">
    <property type="protein sequence ID" value="KAL3418042.1"/>
    <property type="molecule type" value="Genomic_DNA"/>
</dbReference>
<name>A0ABR4P4C8_9HELO</name>
<keyword evidence="1" id="KW-0472">Membrane</keyword>
<comment type="caution">
    <text evidence="2">The sequence shown here is derived from an EMBL/GenBank/DDBJ whole genome shotgun (WGS) entry which is preliminary data.</text>
</comment>
<dbReference type="PANTHER" id="PTHR35041:SF6">
    <property type="entry name" value="FORMYLMETHIONINE DEFORMYLASE-LIKE PROTEIN-RELATED"/>
    <property type="match status" value="1"/>
</dbReference>
<keyword evidence="1" id="KW-1133">Transmembrane helix</keyword>
<evidence type="ECO:0000256" key="1">
    <source>
        <dbReference type="SAM" id="Phobius"/>
    </source>
</evidence>